<evidence type="ECO:0000313" key="2">
    <source>
        <dbReference type="Proteomes" id="UP000745663"/>
    </source>
</evidence>
<dbReference type="EMBL" id="JACOPV010000009">
    <property type="protein sequence ID" value="MBM5458898.1"/>
    <property type="molecule type" value="Genomic_DNA"/>
</dbReference>
<name>A0ABS2BZ48_9PSED</name>
<comment type="caution">
    <text evidence="1">The sequence shown here is derived from an EMBL/GenBank/DDBJ whole genome shotgun (WGS) entry which is preliminary data.</text>
</comment>
<organism evidence="1 2">
    <name type="scientific">Pseudomonas arcuscaelestis</name>
    <dbReference type="NCBI Taxonomy" id="2710591"/>
    <lineage>
        <taxon>Bacteria</taxon>
        <taxon>Pseudomonadati</taxon>
        <taxon>Pseudomonadota</taxon>
        <taxon>Gammaproteobacteria</taxon>
        <taxon>Pseudomonadales</taxon>
        <taxon>Pseudomonadaceae</taxon>
        <taxon>Pseudomonas</taxon>
    </lineage>
</organism>
<keyword evidence="2" id="KW-1185">Reference proteome</keyword>
<reference evidence="1 2" key="1">
    <citation type="submission" date="2020-08" db="EMBL/GenBank/DDBJ databases">
        <title>Description of novel Pseudomonas species.</title>
        <authorList>
            <person name="Duman M."/>
            <person name="Mulet M."/>
            <person name="Altun S."/>
            <person name="Saticioglu I.B."/>
            <person name="Lalucat J."/>
            <person name="Garcia-Valdes E."/>
        </authorList>
    </citation>
    <scope>NUCLEOTIDE SEQUENCE [LARGE SCALE GENOMIC DNA]</scope>
    <source>
        <strain evidence="1 2">P66</strain>
    </source>
</reference>
<dbReference type="RefSeq" id="WP_203584820.1">
    <property type="nucleotide sequence ID" value="NZ_JACOPV010000009.1"/>
</dbReference>
<gene>
    <name evidence="1" type="ORF">H8F21_15130</name>
</gene>
<accession>A0ABS2BZ48</accession>
<sequence>MTTENELHVIPACALELGDLLAGGSKGLLALADQFAIGLTDAGLPASSELQGDWVKMTIVTNEGPVSFAIMEPEVPGLAKSALPLRLGVRLAFGIPSGEELLDKPDTFFYVPASFTIDQLLALCCGAFSPDQFTHLLNFSVRHSMSAPRKRFPSSILLMIADRTQLHTVGNKRFELWTQSRGVIDIIELKASSNPHVAAAEAKELGFHPTVYRCQSGAFITFKSTDGGPFL</sequence>
<evidence type="ECO:0000313" key="1">
    <source>
        <dbReference type="EMBL" id="MBM5458898.1"/>
    </source>
</evidence>
<protein>
    <submittedName>
        <fullName evidence="1">Uncharacterized protein</fullName>
    </submittedName>
</protein>
<dbReference type="Proteomes" id="UP000745663">
    <property type="component" value="Unassembled WGS sequence"/>
</dbReference>
<proteinExistence type="predicted"/>